<dbReference type="PANTHER" id="PTHR23427">
    <property type="entry name" value="SURFEIT LOCUS PROTEIN"/>
    <property type="match status" value="1"/>
</dbReference>
<comment type="caution">
    <text evidence="6">Lacks conserved residue(s) required for the propagation of feature annotation.</text>
</comment>
<organism evidence="7 8">
    <name type="scientific">Shewanella glacialipiscicola</name>
    <dbReference type="NCBI Taxonomy" id="614069"/>
    <lineage>
        <taxon>Bacteria</taxon>
        <taxon>Pseudomonadati</taxon>
        <taxon>Pseudomonadota</taxon>
        <taxon>Gammaproteobacteria</taxon>
        <taxon>Alteromonadales</taxon>
        <taxon>Shewanellaceae</taxon>
        <taxon>Shewanella</taxon>
    </lineage>
</organism>
<dbReference type="CDD" id="cd06662">
    <property type="entry name" value="SURF1"/>
    <property type="match status" value="1"/>
</dbReference>
<dbReference type="PANTHER" id="PTHR23427:SF2">
    <property type="entry name" value="SURFEIT LOCUS PROTEIN 1"/>
    <property type="match status" value="1"/>
</dbReference>
<accession>A0ABQ6JAI8</accession>
<reference evidence="8" key="1">
    <citation type="journal article" date="2019" name="Int. J. Syst. Evol. Microbiol.">
        <title>The Global Catalogue of Microorganisms (GCM) 10K type strain sequencing project: providing services to taxonomists for standard genome sequencing and annotation.</title>
        <authorList>
            <consortium name="The Broad Institute Genomics Platform"/>
            <consortium name="The Broad Institute Genome Sequencing Center for Infectious Disease"/>
            <person name="Wu L."/>
            <person name="Ma J."/>
        </authorList>
    </citation>
    <scope>NUCLEOTIDE SEQUENCE [LARGE SCALE GENOMIC DNA]</scope>
    <source>
        <strain evidence="8">NBRC 102030</strain>
    </source>
</reference>
<evidence type="ECO:0000256" key="3">
    <source>
        <dbReference type="ARBA" id="ARBA00022692"/>
    </source>
</evidence>
<gene>
    <name evidence="7" type="ORF">GCM10025855_33290</name>
</gene>
<comment type="caution">
    <text evidence="7">The sequence shown here is derived from an EMBL/GenBank/DDBJ whole genome shotgun (WGS) entry which is preliminary data.</text>
</comment>
<keyword evidence="5 6" id="KW-0472">Membrane</keyword>
<evidence type="ECO:0000256" key="2">
    <source>
        <dbReference type="ARBA" id="ARBA00007165"/>
    </source>
</evidence>
<name>A0ABQ6JAI8_9GAMM</name>
<evidence type="ECO:0000256" key="5">
    <source>
        <dbReference type="ARBA" id="ARBA00023136"/>
    </source>
</evidence>
<dbReference type="InterPro" id="IPR002994">
    <property type="entry name" value="Surf1/Shy1"/>
</dbReference>
<comment type="subcellular location">
    <subcellularLocation>
        <location evidence="6">Cell membrane</location>
        <topology evidence="6">Multi-pass membrane protein</topology>
    </subcellularLocation>
    <subcellularLocation>
        <location evidence="1">Membrane</location>
    </subcellularLocation>
</comment>
<evidence type="ECO:0000256" key="6">
    <source>
        <dbReference type="RuleBase" id="RU363076"/>
    </source>
</evidence>
<keyword evidence="6" id="KW-1003">Cell membrane</keyword>
<keyword evidence="3 6" id="KW-0812">Transmembrane</keyword>
<sequence length="235" mass="26495">MAVFIILVKLGLWQLARGEEKTALLAQMEARQSLPALSFEQLQHKIDKEAVTGYRLQIHSTPASSQIWLLDNQIYQGQVGYLAFQPLQIEANQPWLLVELGFVAASSHRDELPHITALSGELNIEGRLYQKQINPLSQSLMAETGSSIRFQNLNMPEIAKALGHPLLDAVLQPDELTSLDLPHPWQPFPLSAQKHWGYALQWFSMATVFAGLMLWQGIKYMKRHNAQTITNSTSK</sequence>
<evidence type="ECO:0000313" key="7">
    <source>
        <dbReference type="EMBL" id="GMA83796.1"/>
    </source>
</evidence>
<comment type="similarity">
    <text evidence="2 6">Belongs to the SURF1 family.</text>
</comment>
<protein>
    <recommendedName>
        <fullName evidence="6">SURF1-like protein</fullName>
    </recommendedName>
</protein>
<proteinExistence type="inferred from homology"/>
<dbReference type="Pfam" id="PF02104">
    <property type="entry name" value="SURF1"/>
    <property type="match status" value="1"/>
</dbReference>
<dbReference type="InterPro" id="IPR045214">
    <property type="entry name" value="Surf1/Surf4"/>
</dbReference>
<dbReference type="Proteomes" id="UP001157046">
    <property type="component" value="Unassembled WGS sequence"/>
</dbReference>
<evidence type="ECO:0000256" key="1">
    <source>
        <dbReference type="ARBA" id="ARBA00004370"/>
    </source>
</evidence>
<dbReference type="EMBL" id="BSUY01000001">
    <property type="protein sequence ID" value="GMA83796.1"/>
    <property type="molecule type" value="Genomic_DNA"/>
</dbReference>
<feature type="transmembrane region" description="Helical" evidence="6">
    <location>
        <begin position="196"/>
        <end position="215"/>
    </location>
</feature>
<dbReference type="PROSITE" id="PS50895">
    <property type="entry name" value="SURF1"/>
    <property type="match status" value="1"/>
</dbReference>
<evidence type="ECO:0000313" key="8">
    <source>
        <dbReference type="Proteomes" id="UP001157046"/>
    </source>
</evidence>
<keyword evidence="8" id="KW-1185">Reference proteome</keyword>
<keyword evidence="4 6" id="KW-1133">Transmembrane helix</keyword>
<evidence type="ECO:0000256" key="4">
    <source>
        <dbReference type="ARBA" id="ARBA00022989"/>
    </source>
</evidence>